<dbReference type="InterPro" id="IPR006680">
    <property type="entry name" value="Amidohydro-rel"/>
</dbReference>
<comment type="cofactor">
    <cofactor evidence="6">
        <name>Mn(2+)</name>
        <dbReference type="ChEBI" id="CHEBI:29035"/>
    </cofactor>
</comment>
<dbReference type="Gene3D" id="2.30.40.10">
    <property type="entry name" value="Urease, subunit C, domain 1"/>
    <property type="match status" value="1"/>
</dbReference>
<keyword evidence="4 6" id="KW-0464">Manganese</keyword>
<comment type="similarity">
    <text evidence="1 6">Belongs to the metallo-dependent hydrolases superfamily. Adenine deaminase family.</text>
</comment>
<dbReference type="RefSeq" id="WP_132379469.1">
    <property type="nucleotide sequence ID" value="NZ_SLZZ01000005.1"/>
</dbReference>
<sequence length="564" mass="61011">MSKSIIRAAKGDIPADLVLKNGKVLNVFTEEIYAADVAITGNTIVGVGNYKGEQEIDCTGKYIVPGFIDAHVHIESSMVTPLEFSKHIVRTGTTGIIADPHEIVNVNGKKGLDFILDASEDVPVNTYVMIPSSVPATEIDTNGAGKFLAEDMLPYKANPRVLGLGEMMRFVDVLNEQRETLDKLEAFSDMIIDGHAPGITGKDVQAYRAAGVMDDHECATAEEGLEKLRAGFCILVREGSGARNLESLLKGFLEAGVSLEQCMFCTDDKHLEDIEKEGHINACIRKAIAIGVPAVKAYKMASFNAARAYQINNAGAIGPGRLADIVVVGDLSKAEPSFVIKGGKIVDEEWLESFHYELKDESLLKTVKVGNLNQKDLALAQKEVNHVIELVPNQLLTLHKEERIPGKNGEFVPNSEYAKLVVAERHGKNGKVGVCPIKGYGIKNGAVATTVSHDSHNIIAVGDNDNDILRAINELKEIQGGYVIASGNHIVDELPLTIGGLMSLDKAANVQKKTSRMVQAARNMGVQEGVDPFITLSFMALTVIPELRLTEAGIFDVSNMKFLQ</sequence>
<dbReference type="InterPro" id="IPR032466">
    <property type="entry name" value="Metal_Hydrolase"/>
</dbReference>
<comment type="caution">
    <text evidence="9">The sequence shown here is derived from an EMBL/GenBank/DDBJ whole genome shotgun (WGS) entry which is preliminary data.</text>
</comment>
<evidence type="ECO:0000256" key="3">
    <source>
        <dbReference type="ARBA" id="ARBA00022801"/>
    </source>
</evidence>
<evidence type="ECO:0000256" key="6">
    <source>
        <dbReference type="HAMAP-Rule" id="MF_01518"/>
    </source>
</evidence>
<evidence type="ECO:0000256" key="4">
    <source>
        <dbReference type="ARBA" id="ARBA00023211"/>
    </source>
</evidence>
<organism evidence="9 10">
    <name type="scientific">Muricomes intestini</name>
    <dbReference type="NCBI Taxonomy" id="1796634"/>
    <lineage>
        <taxon>Bacteria</taxon>
        <taxon>Bacillati</taxon>
        <taxon>Bacillota</taxon>
        <taxon>Clostridia</taxon>
        <taxon>Lachnospirales</taxon>
        <taxon>Lachnospiraceae</taxon>
        <taxon>Muricomes</taxon>
    </lineage>
</organism>
<feature type="domain" description="Amidohydrolase-related" evidence="7">
    <location>
        <begin position="62"/>
        <end position="346"/>
    </location>
</feature>
<dbReference type="PANTHER" id="PTHR11113:SF2">
    <property type="entry name" value="ADENINE DEAMINASE"/>
    <property type="match status" value="1"/>
</dbReference>
<dbReference type="InterPro" id="IPR026912">
    <property type="entry name" value="Adenine_deam_C"/>
</dbReference>
<dbReference type="HAMAP" id="MF_01518">
    <property type="entry name" value="Adenine_deamin"/>
    <property type="match status" value="1"/>
</dbReference>
<gene>
    <name evidence="6" type="primary">ade</name>
    <name evidence="9" type="ORF">EDD59_1054</name>
</gene>
<accession>A0A4R3KC21</accession>
<dbReference type="OrthoDB" id="9775607at2"/>
<proteinExistence type="inferred from homology"/>
<dbReference type="CDD" id="cd01295">
    <property type="entry name" value="AdeC"/>
    <property type="match status" value="1"/>
</dbReference>
<dbReference type="Gene3D" id="3.20.20.140">
    <property type="entry name" value="Metal-dependent hydrolases"/>
    <property type="match status" value="1"/>
</dbReference>
<evidence type="ECO:0000259" key="7">
    <source>
        <dbReference type="Pfam" id="PF01979"/>
    </source>
</evidence>
<dbReference type="InterPro" id="IPR006679">
    <property type="entry name" value="Adenine_deam"/>
</dbReference>
<comment type="catalytic activity">
    <reaction evidence="5 6">
        <text>adenine + H2O + H(+) = hypoxanthine + NH4(+)</text>
        <dbReference type="Rhea" id="RHEA:23688"/>
        <dbReference type="ChEBI" id="CHEBI:15377"/>
        <dbReference type="ChEBI" id="CHEBI:15378"/>
        <dbReference type="ChEBI" id="CHEBI:16708"/>
        <dbReference type="ChEBI" id="CHEBI:17368"/>
        <dbReference type="ChEBI" id="CHEBI:28938"/>
        <dbReference type="EC" id="3.5.4.2"/>
    </reaction>
</comment>
<keyword evidence="3 6" id="KW-0378">Hydrolase</keyword>
<dbReference type="EC" id="3.5.4.2" evidence="2 6"/>
<dbReference type="EMBL" id="SLZZ01000005">
    <property type="protein sequence ID" value="TCS80628.1"/>
    <property type="molecule type" value="Genomic_DNA"/>
</dbReference>
<feature type="domain" description="Adenine deaminase C-terminal" evidence="8">
    <location>
        <begin position="394"/>
        <end position="560"/>
    </location>
</feature>
<evidence type="ECO:0000256" key="2">
    <source>
        <dbReference type="ARBA" id="ARBA00012782"/>
    </source>
</evidence>
<evidence type="ECO:0000256" key="5">
    <source>
        <dbReference type="ARBA" id="ARBA00047720"/>
    </source>
</evidence>
<dbReference type="AlphaFoldDB" id="A0A4R3KC21"/>
<keyword evidence="10" id="KW-1185">Reference proteome</keyword>
<reference evidence="9 10" key="1">
    <citation type="submission" date="2019-03" db="EMBL/GenBank/DDBJ databases">
        <title>Genomic Encyclopedia of Type Strains, Phase IV (KMG-IV): sequencing the most valuable type-strain genomes for metagenomic binning, comparative biology and taxonomic classification.</title>
        <authorList>
            <person name="Goeker M."/>
        </authorList>
    </citation>
    <scope>NUCLEOTIDE SEQUENCE [LARGE SCALE GENOMIC DNA]</scope>
    <source>
        <strain evidence="9 10">DSM 29489</strain>
    </source>
</reference>
<evidence type="ECO:0000313" key="9">
    <source>
        <dbReference type="EMBL" id="TCS80628.1"/>
    </source>
</evidence>
<dbReference type="SUPFAM" id="SSF51556">
    <property type="entry name" value="Metallo-dependent hydrolases"/>
    <property type="match status" value="1"/>
</dbReference>
<dbReference type="GO" id="GO:0000034">
    <property type="term" value="F:adenine deaminase activity"/>
    <property type="evidence" value="ECO:0007669"/>
    <property type="project" value="UniProtKB-UniRule"/>
</dbReference>
<dbReference type="Proteomes" id="UP000295726">
    <property type="component" value="Unassembled WGS sequence"/>
</dbReference>
<dbReference type="GO" id="GO:0006146">
    <property type="term" value="P:adenine catabolic process"/>
    <property type="evidence" value="ECO:0007669"/>
    <property type="project" value="InterPro"/>
</dbReference>
<dbReference type="NCBIfam" id="TIGR01178">
    <property type="entry name" value="ade"/>
    <property type="match status" value="1"/>
</dbReference>
<evidence type="ECO:0000313" key="10">
    <source>
        <dbReference type="Proteomes" id="UP000295726"/>
    </source>
</evidence>
<dbReference type="PANTHER" id="PTHR11113">
    <property type="entry name" value="N-ACETYLGLUCOSAMINE-6-PHOSPHATE DEACETYLASE"/>
    <property type="match status" value="1"/>
</dbReference>
<name>A0A4R3KC21_9FIRM</name>
<dbReference type="Pfam" id="PF13382">
    <property type="entry name" value="Adenine_deam_C"/>
    <property type="match status" value="1"/>
</dbReference>
<dbReference type="Pfam" id="PF01979">
    <property type="entry name" value="Amidohydro_1"/>
    <property type="match status" value="1"/>
</dbReference>
<protein>
    <recommendedName>
        <fullName evidence="2 6">Adenine deaminase</fullName>
        <shortName evidence="6">Adenase</shortName>
        <shortName evidence="6">Adenine aminase</shortName>
        <ecNumber evidence="2 6">3.5.4.2</ecNumber>
    </recommendedName>
</protein>
<evidence type="ECO:0000256" key="1">
    <source>
        <dbReference type="ARBA" id="ARBA00006773"/>
    </source>
</evidence>
<evidence type="ECO:0000259" key="8">
    <source>
        <dbReference type="Pfam" id="PF13382"/>
    </source>
</evidence>
<dbReference type="SUPFAM" id="SSF51338">
    <property type="entry name" value="Composite domain of metallo-dependent hydrolases"/>
    <property type="match status" value="1"/>
</dbReference>
<dbReference type="InterPro" id="IPR011059">
    <property type="entry name" value="Metal-dep_hydrolase_composite"/>
</dbReference>